<evidence type="ECO:0000313" key="7">
    <source>
        <dbReference type="Proteomes" id="UP000241818"/>
    </source>
</evidence>
<dbReference type="AlphaFoldDB" id="A0A2T3B705"/>
<accession>A0A2T3B705</accession>
<proteinExistence type="inferred from homology"/>
<feature type="region of interest" description="Disordered" evidence="5">
    <location>
        <begin position="1"/>
        <end position="31"/>
    </location>
</feature>
<dbReference type="Gene3D" id="2.30.29.30">
    <property type="entry name" value="Pleckstrin-homology domain (PH domain)/Phosphotyrosine-binding domain (PTB)"/>
    <property type="match status" value="1"/>
</dbReference>
<dbReference type="EMBL" id="KZ679009">
    <property type="protein sequence ID" value="PSS22557.1"/>
    <property type="molecule type" value="Genomic_DNA"/>
</dbReference>
<evidence type="ECO:0000256" key="2">
    <source>
        <dbReference type="ARBA" id="ARBA00008778"/>
    </source>
</evidence>
<evidence type="ECO:0000256" key="1">
    <source>
        <dbReference type="ARBA" id="ARBA00004496"/>
    </source>
</evidence>
<dbReference type="GO" id="GO:0006397">
    <property type="term" value="P:mRNA processing"/>
    <property type="evidence" value="ECO:0007669"/>
    <property type="project" value="UniProtKB-KW"/>
</dbReference>
<dbReference type="Pfam" id="PF06058">
    <property type="entry name" value="DCP1"/>
    <property type="match status" value="1"/>
</dbReference>
<comment type="subcellular location">
    <subcellularLocation>
        <location evidence="1">Cytoplasm</location>
    </subcellularLocation>
</comment>
<dbReference type="STRING" id="857342.A0A2T3B705"/>
<evidence type="ECO:0000256" key="3">
    <source>
        <dbReference type="ARBA" id="ARBA00022490"/>
    </source>
</evidence>
<protein>
    <recommendedName>
        <fullName evidence="8">PH domain-like protein</fullName>
    </recommendedName>
</protein>
<dbReference type="GO" id="GO:0008047">
    <property type="term" value="F:enzyme activator activity"/>
    <property type="evidence" value="ECO:0007669"/>
    <property type="project" value="InterPro"/>
</dbReference>
<dbReference type="GO" id="GO:0003729">
    <property type="term" value="F:mRNA binding"/>
    <property type="evidence" value="ECO:0007669"/>
    <property type="project" value="TreeGrafter"/>
</dbReference>
<reference evidence="6 7" key="1">
    <citation type="journal article" date="2018" name="New Phytol.">
        <title>Comparative genomics and transcriptomics depict ericoid mycorrhizal fungi as versatile saprotrophs and plant mutualists.</title>
        <authorList>
            <person name="Martino E."/>
            <person name="Morin E."/>
            <person name="Grelet G.A."/>
            <person name="Kuo A."/>
            <person name="Kohler A."/>
            <person name="Daghino S."/>
            <person name="Barry K.W."/>
            <person name="Cichocki N."/>
            <person name="Clum A."/>
            <person name="Dockter R.B."/>
            <person name="Hainaut M."/>
            <person name="Kuo R.C."/>
            <person name="LaButti K."/>
            <person name="Lindahl B.D."/>
            <person name="Lindquist E.A."/>
            <person name="Lipzen A."/>
            <person name="Khouja H.R."/>
            <person name="Magnuson J."/>
            <person name="Murat C."/>
            <person name="Ohm R.A."/>
            <person name="Singer S.W."/>
            <person name="Spatafora J.W."/>
            <person name="Wang M."/>
            <person name="Veneault-Fourrey C."/>
            <person name="Henrissat B."/>
            <person name="Grigoriev I.V."/>
            <person name="Martin F.M."/>
            <person name="Perotto S."/>
        </authorList>
    </citation>
    <scope>NUCLEOTIDE SEQUENCE [LARGE SCALE GENOMIC DNA]</scope>
    <source>
        <strain evidence="6 7">ATCC 22711</strain>
    </source>
</reference>
<sequence>MTPRNGHPRHSHHHHQPVQASDYDSETAYTAPQQLPVRSNTELNLSVLRRYKPSISSILSIAASCQIYNYFPADQTWDKAEMAGTLFVCQLAPFSPASVGGQDRYCIIILNKKGLDNLIIEMQDVLEVEITAEIMIIRFLERGQAGLQGSLGEEKVLGFFIQDQEDTRQLNCTLIKEFWERTRDAPVVETLERGALETAGTGGFADGGFESGSGNGNPVIAGRRLSLRDLFGGQGVR</sequence>
<dbReference type="PANTHER" id="PTHR16290">
    <property type="entry name" value="TRANSCRIPTION FACTOR SMIF DECAPPING ENZYME DCP1"/>
    <property type="match status" value="1"/>
</dbReference>
<evidence type="ECO:0000256" key="5">
    <source>
        <dbReference type="SAM" id="MobiDB-lite"/>
    </source>
</evidence>
<dbReference type="InterPro" id="IPR010334">
    <property type="entry name" value="Dcp1"/>
</dbReference>
<keyword evidence="3" id="KW-0963">Cytoplasm</keyword>
<evidence type="ECO:0008006" key="8">
    <source>
        <dbReference type="Google" id="ProtNLM"/>
    </source>
</evidence>
<dbReference type="GO" id="GO:0000290">
    <property type="term" value="P:deadenylation-dependent decapping of nuclear-transcribed mRNA"/>
    <property type="evidence" value="ECO:0007669"/>
    <property type="project" value="InterPro"/>
</dbReference>
<dbReference type="SUPFAM" id="SSF50729">
    <property type="entry name" value="PH domain-like"/>
    <property type="match status" value="1"/>
</dbReference>
<dbReference type="Proteomes" id="UP000241818">
    <property type="component" value="Unassembled WGS sequence"/>
</dbReference>
<dbReference type="InParanoid" id="A0A2T3B705"/>
<dbReference type="GeneID" id="36570621"/>
<dbReference type="OrthoDB" id="255837at2759"/>
<dbReference type="RefSeq" id="XP_024722712.1">
    <property type="nucleotide sequence ID" value="XM_024862540.1"/>
</dbReference>
<dbReference type="GO" id="GO:0000932">
    <property type="term" value="C:P-body"/>
    <property type="evidence" value="ECO:0007669"/>
    <property type="project" value="TreeGrafter"/>
</dbReference>
<evidence type="ECO:0000256" key="4">
    <source>
        <dbReference type="ARBA" id="ARBA00022664"/>
    </source>
</evidence>
<gene>
    <name evidence="6" type="ORF">M430DRAFT_137930</name>
</gene>
<organism evidence="6 7">
    <name type="scientific">Amorphotheca resinae ATCC 22711</name>
    <dbReference type="NCBI Taxonomy" id="857342"/>
    <lineage>
        <taxon>Eukaryota</taxon>
        <taxon>Fungi</taxon>
        <taxon>Dikarya</taxon>
        <taxon>Ascomycota</taxon>
        <taxon>Pezizomycotina</taxon>
        <taxon>Leotiomycetes</taxon>
        <taxon>Helotiales</taxon>
        <taxon>Amorphothecaceae</taxon>
        <taxon>Amorphotheca</taxon>
    </lineage>
</organism>
<dbReference type="PANTHER" id="PTHR16290:SF0">
    <property type="entry name" value="DECAPPING PROTEIN 1, ISOFORM A"/>
    <property type="match status" value="1"/>
</dbReference>
<dbReference type="InterPro" id="IPR011993">
    <property type="entry name" value="PH-like_dom_sf"/>
</dbReference>
<evidence type="ECO:0000313" key="6">
    <source>
        <dbReference type="EMBL" id="PSS22557.1"/>
    </source>
</evidence>
<comment type="similarity">
    <text evidence="2">Belongs to the DCP1 family.</text>
</comment>
<dbReference type="GO" id="GO:0031087">
    <property type="term" value="P:deadenylation-independent decapping of nuclear-transcribed mRNA"/>
    <property type="evidence" value="ECO:0007669"/>
    <property type="project" value="TreeGrafter"/>
</dbReference>
<keyword evidence="7" id="KW-1185">Reference proteome</keyword>
<name>A0A2T3B705_AMORE</name>
<keyword evidence="4" id="KW-0507">mRNA processing</keyword>
<feature type="compositionally biased region" description="Basic residues" evidence="5">
    <location>
        <begin position="1"/>
        <end position="16"/>
    </location>
</feature>